<accession>A0ABW1IA00</accession>
<evidence type="ECO:0000313" key="5">
    <source>
        <dbReference type="EMBL" id="MFC5950511.1"/>
    </source>
</evidence>
<dbReference type="Pfam" id="PF09084">
    <property type="entry name" value="NMT1"/>
    <property type="match status" value="1"/>
</dbReference>
<evidence type="ECO:0000256" key="1">
    <source>
        <dbReference type="ARBA" id="ARBA00004418"/>
    </source>
</evidence>
<gene>
    <name evidence="5" type="ORF">ACFQH9_19765</name>
</gene>
<keyword evidence="3" id="KW-0732">Signal</keyword>
<dbReference type="InterPro" id="IPR015168">
    <property type="entry name" value="SsuA/THI5"/>
</dbReference>
<protein>
    <submittedName>
        <fullName evidence="5">ABC transporter substrate-binding protein</fullName>
    </submittedName>
</protein>
<evidence type="ECO:0000256" key="3">
    <source>
        <dbReference type="ARBA" id="ARBA00022729"/>
    </source>
</evidence>
<comment type="caution">
    <text evidence="5">The sequence shown here is derived from an EMBL/GenBank/DDBJ whole genome shotgun (WGS) entry which is preliminary data.</text>
</comment>
<dbReference type="Proteomes" id="UP001596119">
    <property type="component" value="Unassembled WGS sequence"/>
</dbReference>
<sequence>MATLDYPDMPLRWLQVARCEQCRRHRLSTVGLLVALLLLAACGAPSTPATTHQATELRVALSPTGGALPAHVAATRGIFERNGLRVTITEGNDLPGFTAAMDQGLYDIVLSVPTIVLVAADHGIDVQVVSRLSKSTSANPSSMWITKDPAITSVGQLRGARIGVPALNGQLTDALVYLLERAGVARDQVSFVQTPFATMLDQLEAGRLDAAVTGAPFSTAMAARGFRLHDDVVVAAVHEASGGRVDDGMTALFACSARFTREHPEAVRAWRASLEEAVAQLSGDENAIRDLYRTWLKMPPEVAAASPLPTWELEITPSDLQPYVTISKSVGSIDREPDVTGLVWQDHP</sequence>
<dbReference type="EMBL" id="JBHSQK010000049">
    <property type="protein sequence ID" value="MFC5950511.1"/>
    <property type="molecule type" value="Genomic_DNA"/>
</dbReference>
<name>A0ABW1IA00_9PSEU</name>
<keyword evidence="6" id="KW-1185">Reference proteome</keyword>
<dbReference type="SUPFAM" id="SSF53850">
    <property type="entry name" value="Periplasmic binding protein-like II"/>
    <property type="match status" value="1"/>
</dbReference>
<dbReference type="Gene3D" id="3.40.190.10">
    <property type="entry name" value="Periplasmic binding protein-like II"/>
    <property type="match status" value="2"/>
</dbReference>
<evidence type="ECO:0000256" key="2">
    <source>
        <dbReference type="ARBA" id="ARBA00010742"/>
    </source>
</evidence>
<organism evidence="5 6">
    <name type="scientific">Pseudonocardia lutea</name>
    <dbReference type="NCBI Taxonomy" id="2172015"/>
    <lineage>
        <taxon>Bacteria</taxon>
        <taxon>Bacillati</taxon>
        <taxon>Actinomycetota</taxon>
        <taxon>Actinomycetes</taxon>
        <taxon>Pseudonocardiales</taxon>
        <taxon>Pseudonocardiaceae</taxon>
        <taxon>Pseudonocardia</taxon>
    </lineage>
</organism>
<dbReference type="PANTHER" id="PTHR30024:SF47">
    <property type="entry name" value="TAURINE-BINDING PERIPLASMIC PROTEIN"/>
    <property type="match status" value="1"/>
</dbReference>
<comment type="subcellular location">
    <subcellularLocation>
        <location evidence="1">Periplasm</location>
    </subcellularLocation>
</comment>
<reference evidence="6" key="1">
    <citation type="journal article" date="2019" name="Int. J. Syst. Evol. Microbiol.">
        <title>The Global Catalogue of Microorganisms (GCM) 10K type strain sequencing project: providing services to taxonomists for standard genome sequencing and annotation.</title>
        <authorList>
            <consortium name="The Broad Institute Genomics Platform"/>
            <consortium name="The Broad Institute Genome Sequencing Center for Infectious Disease"/>
            <person name="Wu L."/>
            <person name="Ma J."/>
        </authorList>
    </citation>
    <scope>NUCLEOTIDE SEQUENCE [LARGE SCALE GENOMIC DNA]</scope>
    <source>
        <strain evidence="6">CGMCC 4.7397</strain>
    </source>
</reference>
<proteinExistence type="inferred from homology"/>
<evidence type="ECO:0000313" key="6">
    <source>
        <dbReference type="Proteomes" id="UP001596119"/>
    </source>
</evidence>
<evidence type="ECO:0000259" key="4">
    <source>
        <dbReference type="Pfam" id="PF09084"/>
    </source>
</evidence>
<dbReference type="PANTHER" id="PTHR30024">
    <property type="entry name" value="ALIPHATIC SULFONATES-BINDING PROTEIN-RELATED"/>
    <property type="match status" value="1"/>
</dbReference>
<comment type="similarity">
    <text evidence="2">Belongs to the bacterial solute-binding protein SsuA/TauA family.</text>
</comment>
<feature type="domain" description="SsuA/THI5-like" evidence="4">
    <location>
        <begin position="69"/>
        <end position="279"/>
    </location>
</feature>